<dbReference type="AlphaFoldDB" id="A0A0F4ZEN6"/>
<comment type="caution">
    <text evidence="8">The sequence shown here is derived from an EMBL/GenBank/DDBJ whole genome shotgun (WGS) entry which is preliminary data.</text>
</comment>
<dbReference type="GO" id="GO:0016787">
    <property type="term" value="F:hydrolase activity"/>
    <property type="evidence" value="ECO:0007669"/>
    <property type="project" value="UniProtKB-KW"/>
</dbReference>
<name>A0A0F4ZEN6_9PEZI</name>
<dbReference type="Gene3D" id="3.40.50.1440">
    <property type="entry name" value="Tubulin/FtsZ, GTPase domain"/>
    <property type="match status" value="1"/>
</dbReference>
<dbReference type="Pfam" id="PF00091">
    <property type="entry name" value="Tubulin"/>
    <property type="match status" value="1"/>
</dbReference>
<evidence type="ECO:0000256" key="2">
    <source>
        <dbReference type="ARBA" id="ARBA00022701"/>
    </source>
</evidence>
<dbReference type="InterPro" id="IPR000217">
    <property type="entry name" value="Tubulin"/>
</dbReference>
<evidence type="ECO:0000313" key="9">
    <source>
        <dbReference type="Proteomes" id="UP000033483"/>
    </source>
</evidence>
<dbReference type="Proteomes" id="UP000033483">
    <property type="component" value="Unassembled WGS sequence"/>
</dbReference>
<feature type="domain" description="Tubulin/FtsZ GTPase" evidence="7">
    <location>
        <begin position="4"/>
        <end position="126"/>
    </location>
</feature>
<dbReference type="PRINTS" id="PR01162">
    <property type="entry name" value="ALPHATUBULIN"/>
</dbReference>
<evidence type="ECO:0000256" key="6">
    <source>
        <dbReference type="ARBA" id="ARBA00049117"/>
    </source>
</evidence>
<dbReference type="PRINTS" id="PR01161">
    <property type="entry name" value="TUBULIN"/>
</dbReference>
<protein>
    <recommendedName>
        <fullName evidence="7">Tubulin/FtsZ GTPase domain-containing protein</fullName>
    </recommendedName>
</protein>
<comment type="catalytic activity">
    <reaction evidence="6">
        <text>GTP + H2O = GDP + phosphate + H(+)</text>
        <dbReference type="Rhea" id="RHEA:19669"/>
        <dbReference type="ChEBI" id="CHEBI:15377"/>
        <dbReference type="ChEBI" id="CHEBI:15378"/>
        <dbReference type="ChEBI" id="CHEBI:37565"/>
        <dbReference type="ChEBI" id="CHEBI:43474"/>
        <dbReference type="ChEBI" id="CHEBI:58189"/>
    </reaction>
    <physiologicalReaction direction="left-to-right" evidence="6">
        <dbReference type="Rhea" id="RHEA:19670"/>
    </physiologicalReaction>
</comment>
<dbReference type="OrthoDB" id="1662883at2759"/>
<dbReference type="InterPro" id="IPR036525">
    <property type="entry name" value="Tubulin/FtsZ_GTPase_sf"/>
</dbReference>
<accession>A0A0F4ZEN6</accession>
<keyword evidence="5" id="KW-0342">GTP-binding</keyword>
<dbReference type="SUPFAM" id="SSF52490">
    <property type="entry name" value="Tubulin nucleotide-binding domain-like"/>
    <property type="match status" value="1"/>
</dbReference>
<feature type="non-terminal residue" evidence="8">
    <location>
        <position position="127"/>
    </location>
</feature>
<proteinExistence type="inferred from homology"/>
<dbReference type="GO" id="GO:0005525">
    <property type="term" value="F:GTP binding"/>
    <property type="evidence" value="ECO:0007669"/>
    <property type="project" value="UniProtKB-KW"/>
</dbReference>
<keyword evidence="9" id="KW-1185">Reference proteome</keyword>
<evidence type="ECO:0000256" key="1">
    <source>
        <dbReference type="ARBA" id="ARBA00009636"/>
    </source>
</evidence>
<dbReference type="InterPro" id="IPR003008">
    <property type="entry name" value="Tubulin_FtsZ_GTPase"/>
</dbReference>
<evidence type="ECO:0000256" key="3">
    <source>
        <dbReference type="ARBA" id="ARBA00022741"/>
    </source>
</evidence>
<sequence length="127" mass="14252">MHGEILHLHLGQAGVQLGNSAWELYLLEHGLGPDGRPDPNIKDVEEGGSYETFFTESSNGKYVPRALFVDLDPSPIDEIRTGQYKSLFHPEMLINAKEDAANNYARGHYTIGKEMVENVSERIRRIA</sequence>
<keyword evidence="4" id="KW-0378">Hydrolase</keyword>
<keyword evidence="2" id="KW-0493">Microtubule</keyword>
<evidence type="ECO:0000313" key="8">
    <source>
        <dbReference type="EMBL" id="KKA29069.1"/>
    </source>
</evidence>
<gene>
    <name evidence="8" type="ORF">TD95_005464</name>
</gene>
<organism evidence="8 9">
    <name type="scientific">Thielaviopsis punctulata</name>
    <dbReference type="NCBI Taxonomy" id="72032"/>
    <lineage>
        <taxon>Eukaryota</taxon>
        <taxon>Fungi</taxon>
        <taxon>Dikarya</taxon>
        <taxon>Ascomycota</taxon>
        <taxon>Pezizomycotina</taxon>
        <taxon>Sordariomycetes</taxon>
        <taxon>Hypocreomycetidae</taxon>
        <taxon>Microascales</taxon>
        <taxon>Ceratocystidaceae</taxon>
        <taxon>Thielaviopsis</taxon>
    </lineage>
</organism>
<dbReference type="GO" id="GO:0005874">
    <property type="term" value="C:microtubule"/>
    <property type="evidence" value="ECO:0007669"/>
    <property type="project" value="UniProtKB-KW"/>
</dbReference>
<dbReference type="GO" id="GO:0007017">
    <property type="term" value="P:microtubule-based process"/>
    <property type="evidence" value="ECO:0007669"/>
    <property type="project" value="InterPro"/>
</dbReference>
<dbReference type="EMBL" id="LAEV01001023">
    <property type="protein sequence ID" value="KKA29069.1"/>
    <property type="molecule type" value="Genomic_DNA"/>
</dbReference>
<evidence type="ECO:0000256" key="5">
    <source>
        <dbReference type="ARBA" id="ARBA00023134"/>
    </source>
</evidence>
<evidence type="ECO:0000259" key="7">
    <source>
        <dbReference type="Pfam" id="PF00091"/>
    </source>
</evidence>
<evidence type="ECO:0000256" key="4">
    <source>
        <dbReference type="ARBA" id="ARBA00022801"/>
    </source>
</evidence>
<dbReference type="InterPro" id="IPR002452">
    <property type="entry name" value="Alpha_tubulin"/>
</dbReference>
<reference evidence="8 9" key="1">
    <citation type="submission" date="2015-03" db="EMBL/GenBank/DDBJ databases">
        <authorList>
            <person name="Radwan O."/>
            <person name="Al-Naeli F.A."/>
            <person name="Rendon G.A."/>
            <person name="Fields C."/>
        </authorList>
    </citation>
    <scope>NUCLEOTIDE SEQUENCE [LARGE SCALE GENOMIC DNA]</scope>
    <source>
        <strain evidence="8">CR-DP1</strain>
    </source>
</reference>
<dbReference type="PANTHER" id="PTHR11588">
    <property type="entry name" value="TUBULIN"/>
    <property type="match status" value="1"/>
</dbReference>
<keyword evidence="3" id="KW-0547">Nucleotide-binding</keyword>
<comment type="similarity">
    <text evidence="1">Belongs to the tubulin family.</text>
</comment>
<dbReference type="GO" id="GO:0005200">
    <property type="term" value="F:structural constituent of cytoskeleton"/>
    <property type="evidence" value="ECO:0007669"/>
    <property type="project" value="InterPro"/>
</dbReference>